<name>A0A484CWF4_PERFV</name>
<keyword evidence="3" id="KW-1185">Reference proteome</keyword>
<evidence type="ECO:0000256" key="1">
    <source>
        <dbReference type="SAM" id="MobiDB-lite"/>
    </source>
</evidence>
<evidence type="ECO:0000313" key="3">
    <source>
        <dbReference type="Proteomes" id="UP000295070"/>
    </source>
</evidence>
<sequence length="106" mass="10815">MDPGPKETAVAEKLAALISGSRTRPVADSNSVVTDRTITNIKGKNLNMAVETVSDPGSGPSGKAGGEDAQADCSARGSSVICTDHISDVEVDGDIDFSVTVKPKAQ</sequence>
<proteinExistence type="predicted"/>
<evidence type="ECO:0000313" key="2">
    <source>
        <dbReference type="EMBL" id="TDH07160.1"/>
    </source>
</evidence>
<feature type="region of interest" description="Disordered" evidence="1">
    <location>
        <begin position="52"/>
        <end position="71"/>
    </location>
</feature>
<accession>A0A484CWF4</accession>
<dbReference type="AlphaFoldDB" id="A0A484CWF4"/>
<protein>
    <submittedName>
        <fullName evidence="2">Uncharacterized protein</fullName>
    </submittedName>
</protein>
<dbReference type="Proteomes" id="UP000295070">
    <property type="component" value="Chromosome 11"/>
</dbReference>
<organism evidence="2 3">
    <name type="scientific">Perca flavescens</name>
    <name type="common">American yellow perch</name>
    <name type="synonym">Morone flavescens</name>
    <dbReference type="NCBI Taxonomy" id="8167"/>
    <lineage>
        <taxon>Eukaryota</taxon>
        <taxon>Metazoa</taxon>
        <taxon>Chordata</taxon>
        <taxon>Craniata</taxon>
        <taxon>Vertebrata</taxon>
        <taxon>Euteleostomi</taxon>
        <taxon>Actinopterygii</taxon>
        <taxon>Neopterygii</taxon>
        <taxon>Teleostei</taxon>
        <taxon>Neoteleostei</taxon>
        <taxon>Acanthomorphata</taxon>
        <taxon>Eupercaria</taxon>
        <taxon>Perciformes</taxon>
        <taxon>Percoidei</taxon>
        <taxon>Percidae</taxon>
        <taxon>Percinae</taxon>
        <taxon>Perca</taxon>
    </lineage>
</organism>
<gene>
    <name evidence="2" type="ORF">EPR50_G00120830</name>
</gene>
<reference evidence="2 3" key="1">
    <citation type="submission" date="2019-01" db="EMBL/GenBank/DDBJ databases">
        <title>A chromosome-scale genome assembly of the yellow perch, Perca flavescens.</title>
        <authorList>
            <person name="Feron R."/>
            <person name="Morvezen R."/>
            <person name="Bestin A."/>
            <person name="Haffray P."/>
            <person name="Klopp C."/>
            <person name="Zahm M."/>
            <person name="Cabau C."/>
            <person name="Roques C."/>
            <person name="Donnadieu C."/>
            <person name="Bouchez O."/>
            <person name="Christie M."/>
            <person name="Larson W."/>
            <person name="Guiguen Y."/>
        </authorList>
    </citation>
    <scope>NUCLEOTIDE SEQUENCE [LARGE SCALE GENOMIC DNA]</scope>
    <source>
        <strain evidence="2">YP-PL-M2</strain>
        <tissue evidence="2">Blood</tissue>
    </source>
</reference>
<comment type="caution">
    <text evidence="2">The sequence shown here is derived from an EMBL/GenBank/DDBJ whole genome shotgun (WGS) entry which is preliminary data.</text>
</comment>
<dbReference type="EMBL" id="SCKG01000011">
    <property type="protein sequence ID" value="TDH07160.1"/>
    <property type="molecule type" value="Genomic_DNA"/>
</dbReference>